<dbReference type="AlphaFoldDB" id="A0A2W5GRQ0"/>
<evidence type="ECO:0000259" key="3">
    <source>
        <dbReference type="Pfam" id="PF14905"/>
    </source>
</evidence>
<feature type="region of interest" description="Disordered" evidence="1">
    <location>
        <begin position="292"/>
        <end position="326"/>
    </location>
</feature>
<feature type="signal peptide" evidence="2">
    <location>
        <begin position="1"/>
        <end position="25"/>
    </location>
</feature>
<gene>
    <name evidence="4" type="ORF">DI598_09870</name>
</gene>
<feature type="region of interest" description="Disordered" evidence="1">
    <location>
        <begin position="920"/>
        <end position="958"/>
    </location>
</feature>
<evidence type="ECO:0000256" key="2">
    <source>
        <dbReference type="SAM" id="SignalP"/>
    </source>
</evidence>
<evidence type="ECO:0000256" key="1">
    <source>
        <dbReference type="SAM" id="MobiDB-lite"/>
    </source>
</evidence>
<evidence type="ECO:0000313" key="4">
    <source>
        <dbReference type="EMBL" id="PZP48496.1"/>
    </source>
</evidence>
<feature type="chain" id="PRO_5016076386" description="Outer membrane protein beta-barrel domain-containing protein" evidence="2">
    <location>
        <begin position="26"/>
        <end position="958"/>
    </location>
</feature>
<dbReference type="InterPro" id="IPR041700">
    <property type="entry name" value="OMP_b-brl_3"/>
</dbReference>
<accession>A0A2W5GRQ0</accession>
<dbReference type="Proteomes" id="UP000249645">
    <property type="component" value="Unassembled WGS sequence"/>
</dbReference>
<name>A0A2W5GRQ0_9SPHI</name>
<dbReference type="EMBL" id="QFOI01000159">
    <property type="protein sequence ID" value="PZP48496.1"/>
    <property type="molecule type" value="Genomic_DNA"/>
</dbReference>
<dbReference type="Pfam" id="PF14905">
    <property type="entry name" value="OMP_b-brl_3"/>
    <property type="match status" value="1"/>
</dbReference>
<dbReference type="SUPFAM" id="SSF56935">
    <property type="entry name" value="Porins"/>
    <property type="match status" value="1"/>
</dbReference>
<evidence type="ECO:0000313" key="5">
    <source>
        <dbReference type="Proteomes" id="UP000249645"/>
    </source>
</evidence>
<feature type="compositionally biased region" description="Gly residues" evidence="1">
    <location>
        <begin position="941"/>
        <end position="952"/>
    </location>
</feature>
<sequence length="958" mass="105745">MHKTFTKLVFLFSFSLTMSFLTAKAQDTGRIVGRLVDTSGINGISNVKLYLFQKKDSALYDTIRTDSLGQFRFTQLALPNSYYMTIAKKGFRKMDLGINLTAASSYKDLSNISLQPSEDELEAVVVTSVVPVKIKGDTTEFNADAYHLKPNATAEDLLKKLPGIDVDQSGGIKSSGETVSRVYVNGKRFFGDDPKMATQNLPSDVIDKVQVFDALSDQSAFTGFDDGNRVKTINIVTKKDKSVGYFGKTFAGAGSRGLFALGTATHRFNNDQQISLIGEANSTNQQMFTFQDIFGTSGGGRPGGSGGNGGPGGGGPGGPQGASNSSGLVKTWAGGLNYRDTWGKNTQVSGSYFLNKRSNNIVSESNTQQLYSDDSTQVTNSNSNTFTKILNQRLNLNIETNFDSSNALIIRPNISFQNTTSNSLSNSNIAWQGMDSISNTNSNIYTKNKGYNGSIDLTYQHKFAKPGRTISIGETISSNKTSGNGKTYTIIDEYQNSTIDSTNLIYNSEAKSTSFSTTVSYTEPIAPHQQLELNVNNTYTKNNSYRNTFDYDPETQQYSKTDSTLSNTYDNTYVSNRATLNYRYNYNKLNFSIGGGIQLGRQEGLNALKNYNIKQNYTNFYPSANLSYKFSNTRNLRFNYMGRTTQPSITQLQPIEDNSNPLSITAGNPDLKQSFVNTFRFLYTSFDRQNNRFMDASLNATITQNNIVNSITRLSNGGQYTIPINMNGNYSINGHYNYTFPIRNPKSNLSFTSDITSSKTASMINSEKNFTYSHSFAERIKWTTNLTSTFDINLSTQPSYNIARYTLQPSQNANYFSQNMVVEGTWYTQNGWIVSTTFNYTYYRGLAEGYNVSIPLLNASIAKQVFKNKAGEIKFSMYDVLNQNKSITNTRTDNAITQTKSNILTRYALLTFTYNLRNFGKKSNTNNRNNDEGPMGPPPGGGMGGPPGGGMGGPPPGI</sequence>
<keyword evidence="2" id="KW-0732">Signal</keyword>
<organism evidence="4 5">
    <name type="scientific">Pseudopedobacter saltans</name>
    <dbReference type="NCBI Taxonomy" id="151895"/>
    <lineage>
        <taxon>Bacteria</taxon>
        <taxon>Pseudomonadati</taxon>
        <taxon>Bacteroidota</taxon>
        <taxon>Sphingobacteriia</taxon>
        <taxon>Sphingobacteriales</taxon>
        <taxon>Sphingobacteriaceae</taxon>
        <taxon>Pseudopedobacter</taxon>
    </lineage>
</organism>
<feature type="domain" description="Outer membrane protein beta-barrel" evidence="3">
    <location>
        <begin position="461"/>
        <end position="816"/>
    </location>
</feature>
<proteinExistence type="predicted"/>
<comment type="caution">
    <text evidence="4">The sequence shown here is derived from an EMBL/GenBank/DDBJ whole genome shotgun (WGS) entry which is preliminary data.</text>
</comment>
<feature type="compositionally biased region" description="Gly residues" evidence="1">
    <location>
        <begin position="296"/>
        <end position="320"/>
    </location>
</feature>
<protein>
    <recommendedName>
        <fullName evidence="3">Outer membrane protein beta-barrel domain-containing protein</fullName>
    </recommendedName>
</protein>
<reference evidence="4 5" key="1">
    <citation type="submission" date="2017-11" db="EMBL/GenBank/DDBJ databases">
        <title>Infants hospitalized years apart are colonized by the same room-sourced microbial strains.</title>
        <authorList>
            <person name="Brooks B."/>
            <person name="Olm M.R."/>
            <person name="Firek B.A."/>
            <person name="Baker R."/>
            <person name="Thomas B.C."/>
            <person name="Morowitz M.J."/>
            <person name="Banfield J.F."/>
        </authorList>
    </citation>
    <scope>NUCLEOTIDE SEQUENCE [LARGE SCALE GENOMIC DNA]</scope>
    <source>
        <strain evidence="4">S2_009_000_R2_76</strain>
    </source>
</reference>